<sequence>HLDRICEALDCQVEDVLEYIPNKQKRTGNCLILEEHGNPRDNETGKGRLRRL</sequence>
<organism evidence="2 3">
    <name type="scientific">Subdoligranulum variabile DSM 15176</name>
    <dbReference type="NCBI Taxonomy" id="411471"/>
    <lineage>
        <taxon>Bacteria</taxon>
        <taxon>Bacillati</taxon>
        <taxon>Bacillota</taxon>
        <taxon>Clostridia</taxon>
        <taxon>Eubacteriales</taxon>
        <taxon>Oscillospiraceae</taxon>
        <taxon>Subdoligranulum</taxon>
    </lineage>
</organism>
<dbReference type="AlphaFoldDB" id="D1PRE3"/>
<proteinExistence type="predicted"/>
<feature type="domain" description="HTH cro/C1-type" evidence="1">
    <location>
        <begin position="1"/>
        <end position="21"/>
    </location>
</feature>
<evidence type="ECO:0000313" key="2">
    <source>
        <dbReference type="EMBL" id="EFB74747.1"/>
    </source>
</evidence>
<comment type="caution">
    <text evidence="2">The sequence shown here is derived from an EMBL/GenBank/DDBJ whole genome shotgun (WGS) entry which is preliminary data.</text>
</comment>
<accession>D1PRE3</accession>
<evidence type="ECO:0000313" key="3">
    <source>
        <dbReference type="Proteomes" id="UP000003438"/>
    </source>
</evidence>
<gene>
    <name evidence="2" type="ORF">SUBVAR_06972</name>
</gene>
<dbReference type="OrthoDB" id="9805309at2"/>
<reference evidence="2" key="1">
    <citation type="submission" date="2009-12" db="EMBL/GenBank/DDBJ databases">
        <authorList>
            <person name="Weinstock G."/>
            <person name="Sodergren E."/>
            <person name="Clifton S."/>
            <person name="Fulton L."/>
            <person name="Fulton B."/>
            <person name="Courtney L."/>
            <person name="Fronick C."/>
            <person name="Harrison M."/>
            <person name="Strong C."/>
            <person name="Farmer C."/>
            <person name="Delahaunty K."/>
            <person name="Markovic C."/>
            <person name="Hall O."/>
            <person name="Minx P."/>
            <person name="Tomlinson C."/>
            <person name="Mitreva M."/>
            <person name="Nelson J."/>
            <person name="Hou S."/>
            <person name="Wollam A."/>
            <person name="Pepin K.H."/>
            <person name="Johnson M."/>
            <person name="Bhonagiri V."/>
            <person name="Nash W.E."/>
            <person name="Warren W."/>
            <person name="Chinwalla A."/>
            <person name="Mardis E.R."/>
            <person name="Wilson R.K."/>
        </authorList>
    </citation>
    <scope>NUCLEOTIDE SEQUENCE [LARGE SCALE GENOMIC DNA]</scope>
    <source>
        <strain evidence="2">DSM 15176</strain>
    </source>
</reference>
<feature type="non-terminal residue" evidence="2">
    <location>
        <position position="1"/>
    </location>
</feature>
<dbReference type="HOGENOM" id="CLU_3073712_0_0_9"/>
<protein>
    <recommendedName>
        <fullName evidence="1">HTH cro/C1-type domain-containing protein</fullName>
    </recommendedName>
</protein>
<keyword evidence="3" id="KW-1185">Reference proteome</keyword>
<dbReference type="InterPro" id="IPR001387">
    <property type="entry name" value="Cro/C1-type_HTH"/>
</dbReference>
<dbReference type="EMBL" id="ACBY02000059">
    <property type="protein sequence ID" value="EFB74747.1"/>
    <property type="molecule type" value="Genomic_DNA"/>
</dbReference>
<dbReference type="Proteomes" id="UP000003438">
    <property type="component" value="Unassembled WGS sequence"/>
</dbReference>
<dbReference type="Pfam" id="PF13443">
    <property type="entry name" value="HTH_26"/>
    <property type="match status" value="1"/>
</dbReference>
<name>D1PRE3_9FIRM</name>
<evidence type="ECO:0000259" key="1">
    <source>
        <dbReference type="Pfam" id="PF13443"/>
    </source>
</evidence>